<proteinExistence type="predicted"/>
<comment type="caution">
    <text evidence="1">The sequence shown here is derived from an EMBL/GenBank/DDBJ whole genome shotgun (WGS) entry which is preliminary data.</text>
</comment>
<dbReference type="AlphaFoldDB" id="A0ABD0P9C6"/>
<protein>
    <submittedName>
        <fullName evidence="1">Uncharacterized protein</fullName>
    </submittedName>
</protein>
<evidence type="ECO:0000313" key="2">
    <source>
        <dbReference type="Proteomes" id="UP001529510"/>
    </source>
</evidence>
<organism evidence="1 2">
    <name type="scientific">Cirrhinus mrigala</name>
    <name type="common">Mrigala</name>
    <dbReference type="NCBI Taxonomy" id="683832"/>
    <lineage>
        <taxon>Eukaryota</taxon>
        <taxon>Metazoa</taxon>
        <taxon>Chordata</taxon>
        <taxon>Craniata</taxon>
        <taxon>Vertebrata</taxon>
        <taxon>Euteleostomi</taxon>
        <taxon>Actinopterygii</taxon>
        <taxon>Neopterygii</taxon>
        <taxon>Teleostei</taxon>
        <taxon>Ostariophysi</taxon>
        <taxon>Cypriniformes</taxon>
        <taxon>Cyprinidae</taxon>
        <taxon>Labeoninae</taxon>
        <taxon>Labeonini</taxon>
        <taxon>Cirrhinus</taxon>
    </lineage>
</organism>
<feature type="non-terminal residue" evidence="1">
    <location>
        <position position="50"/>
    </location>
</feature>
<reference evidence="1 2" key="1">
    <citation type="submission" date="2024-05" db="EMBL/GenBank/DDBJ databases">
        <title>Genome sequencing and assembly of Indian major carp, Cirrhinus mrigala (Hamilton, 1822).</title>
        <authorList>
            <person name="Mohindra V."/>
            <person name="Chowdhury L.M."/>
            <person name="Lal K."/>
            <person name="Jena J.K."/>
        </authorList>
    </citation>
    <scope>NUCLEOTIDE SEQUENCE [LARGE SCALE GENOMIC DNA]</scope>
    <source>
        <strain evidence="1">CM1030</strain>
        <tissue evidence="1">Blood</tissue>
    </source>
</reference>
<name>A0ABD0P9C6_CIRMR</name>
<sequence length="50" mass="5941">LYKSLTRLMGFDEVHLYMRPVQFEFAVRKEIPKQLPVFITALQDDKQNAD</sequence>
<evidence type="ECO:0000313" key="1">
    <source>
        <dbReference type="EMBL" id="KAL0169606.1"/>
    </source>
</evidence>
<dbReference type="Proteomes" id="UP001529510">
    <property type="component" value="Unassembled WGS sequence"/>
</dbReference>
<gene>
    <name evidence="1" type="ORF">M9458_034202</name>
</gene>
<dbReference type="EMBL" id="JAMKFB020000017">
    <property type="protein sequence ID" value="KAL0169606.1"/>
    <property type="molecule type" value="Genomic_DNA"/>
</dbReference>
<keyword evidence="2" id="KW-1185">Reference proteome</keyword>
<accession>A0ABD0P9C6</accession>
<feature type="non-terminal residue" evidence="1">
    <location>
        <position position="1"/>
    </location>
</feature>